<dbReference type="SUPFAM" id="SSF51735">
    <property type="entry name" value="NAD(P)-binding Rossmann-fold domains"/>
    <property type="match status" value="1"/>
</dbReference>
<evidence type="ECO:0000256" key="5">
    <source>
        <dbReference type="ARBA" id="ARBA00023002"/>
    </source>
</evidence>
<dbReference type="InterPro" id="IPR018214">
    <property type="entry name" value="GluRdtase_CS"/>
</dbReference>
<comment type="function">
    <text evidence="9">Catalyzes the NADPH-dependent reduction of glutamyl-tRNA(Glu) to glutamate 1-semialdehyde (GSA).</text>
</comment>
<feature type="site" description="Important for activity" evidence="9 13">
    <location>
        <position position="96"/>
    </location>
</feature>
<dbReference type="GO" id="GO:0050661">
    <property type="term" value="F:NADP binding"/>
    <property type="evidence" value="ECO:0007669"/>
    <property type="project" value="InterPro"/>
</dbReference>
<dbReference type="EMBL" id="WMQE01000050">
    <property type="protein sequence ID" value="MTK22706.1"/>
    <property type="molecule type" value="Genomic_DNA"/>
</dbReference>
<dbReference type="OrthoDB" id="110209at2"/>
<dbReference type="CDD" id="cd05213">
    <property type="entry name" value="NAD_bind_Glutamyl_tRNA_reduct"/>
    <property type="match status" value="1"/>
</dbReference>
<feature type="domain" description="Tetrapyrrole biosynthesis glutamyl-tRNA reductase dimerisation" evidence="15">
    <location>
        <begin position="315"/>
        <end position="411"/>
    </location>
</feature>
<comment type="pathway">
    <text evidence="1 9 14">Porphyrin-containing compound metabolism; protoporphyrin-IX biosynthesis; 5-aminolevulinate from L-glutamyl-tRNA(Glu): step 1/2.</text>
</comment>
<dbReference type="Gene3D" id="3.40.50.720">
    <property type="entry name" value="NAD(P)-binding Rossmann-like Domain"/>
    <property type="match status" value="1"/>
</dbReference>
<dbReference type="Pfam" id="PF05201">
    <property type="entry name" value="GlutR_N"/>
    <property type="match status" value="1"/>
</dbReference>
<dbReference type="Pfam" id="PF01488">
    <property type="entry name" value="Shikimate_DH"/>
    <property type="match status" value="1"/>
</dbReference>
<keyword evidence="5 9" id="KW-0560">Oxidoreductase</keyword>
<dbReference type="InterPro" id="IPR036291">
    <property type="entry name" value="NAD(P)-bd_dom_sf"/>
</dbReference>
<dbReference type="HAMAP" id="MF_00087">
    <property type="entry name" value="Glu_tRNA_reductase"/>
    <property type="match status" value="1"/>
</dbReference>
<evidence type="ECO:0000256" key="14">
    <source>
        <dbReference type="RuleBase" id="RU000584"/>
    </source>
</evidence>
<dbReference type="PANTHER" id="PTHR43013">
    <property type="entry name" value="GLUTAMYL-TRNA REDUCTASE"/>
    <property type="match status" value="1"/>
</dbReference>
<dbReference type="SUPFAM" id="SSF69742">
    <property type="entry name" value="Glutamyl tRNA-reductase catalytic, N-terminal domain"/>
    <property type="match status" value="1"/>
</dbReference>
<evidence type="ECO:0000256" key="11">
    <source>
        <dbReference type="PIRSR" id="PIRSR000445-2"/>
    </source>
</evidence>
<dbReference type="InterPro" id="IPR015895">
    <property type="entry name" value="4pyrrol_synth_GluRdtase_N"/>
</dbReference>
<dbReference type="GO" id="GO:0008883">
    <property type="term" value="F:glutamyl-tRNA reductase activity"/>
    <property type="evidence" value="ECO:0007669"/>
    <property type="project" value="UniProtKB-UniRule"/>
</dbReference>
<dbReference type="InterPro" id="IPR036453">
    <property type="entry name" value="GluRdtase_dimer_dom_sf"/>
</dbReference>
<dbReference type="PANTHER" id="PTHR43013:SF1">
    <property type="entry name" value="GLUTAMYL-TRNA REDUCTASE"/>
    <property type="match status" value="1"/>
</dbReference>
<evidence type="ECO:0000256" key="2">
    <source>
        <dbReference type="ARBA" id="ARBA00005916"/>
    </source>
</evidence>
<evidence type="ECO:0000256" key="7">
    <source>
        <dbReference type="ARBA" id="ARBA00047464"/>
    </source>
</evidence>
<evidence type="ECO:0000256" key="6">
    <source>
        <dbReference type="ARBA" id="ARBA00023244"/>
    </source>
</evidence>
<feature type="active site" description="Nucleophile" evidence="9 10">
    <location>
        <position position="49"/>
    </location>
</feature>
<dbReference type="FunFam" id="3.40.50.720:FF:000031">
    <property type="entry name" value="Glutamyl-tRNA reductase"/>
    <property type="match status" value="1"/>
</dbReference>
<dbReference type="NCBIfam" id="TIGR01035">
    <property type="entry name" value="hemA"/>
    <property type="match status" value="1"/>
</dbReference>
<dbReference type="Proteomes" id="UP000487649">
    <property type="component" value="Unassembled WGS sequence"/>
</dbReference>
<evidence type="ECO:0000256" key="13">
    <source>
        <dbReference type="PIRSR" id="PIRSR000445-4"/>
    </source>
</evidence>
<feature type="binding site" evidence="9 11">
    <location>
        <position position="106"/>
    </location>
    <ligand>
        <name>substrate</name>
    </ligand>
</feature>
<evidence type="ECO:0000256" key="10">
    <source>
        <dbReference type="PIRSR" id="PIRSR000445-1"/>
    </source>
</evidence>
<feature type="domain" description="Quinate/shikimate 5-dehydrogenase/glutamyl-tRNA reductase" evidence="16">
    <location>
        <begin position="169"/>
        <end position="299"/>
    </location>
</feature>
<dbReference type="PIRSF" id="PIRSF000445">
    <property type="entry name" value="4pyrrol_synth_GluRdtase"/>
    <property type="match status" value="1"/>
</dbReference>
<evidence type="ECO:0000256" key="9">
    <source>
        <dbReference type="HAMAP-Rule" id="MF_00087"/>
    </source>
</evidence>
<comment type="domain">
    <text evidence="9">Possesses an unusual extended V-shaped dimeric structure with each monomer consisting of three distinct domains arranged along a curved 'spinal' alpha-helix. The N-terminal catalytic domain specifically recognizes the glutamate moiety of the substrate. The second domain is the NADPH-binding domain, and the third C-terminal domain is responsible for dimerization.</text>
</comment>
<evidence type="ECO:0000259" key="15">
    <source>
        <dbReference type="Pfam" id="PF00745"/>
    </source>
</evidence>
<evidence type="ECO:0000259" key="16">
    <source>
        <dbReference type="Pfam" id="PF01488"/>
    </source>
</evidence>
<dbReference type="InterPro" id="IPR015896">
    <property type="entry name" value="4pyrrol_synth_GluRdtase_dimer"/>
</dbReference>
<dbReference type="InterPro" id="IPR006151">
    <property type="entry name" value="Shikm_DH/Glu-tRNA_Rdtase"/>
</dbReference>
<protein>
    <recommendedName>
        <fullName evidence="8 9">Glutamyl-tRNA reductase</fullName>
        <shortName evidence="9">GluTR</shortName>
        <ecNumber evidence="3 9">1.2.1.70</ecNumber>
    </recommendedName>
</protein>
<comment type="caution">
    <text evidence="18">The sequence shown here is derived from an EMBL/GenBank/DDBJ whole genome shotgun (WGS) entry which is preliminary data.</text>
</comment>
<feature type="binding site" evidence="9 12">
    <location>
        <begin position="186"/>
        <end position="191"/>
    </location>
    <ligand>
        <name>NADP(+)</name>
        <dbReference type="ChEBI" id="CHEBI:58349"/>
    </ligand>
</feature>
<feature type="binding site" evidence="9 11">
    <location>
        <position position="117"/>
    </location>
    <ligand>
        <name>substrate</name>
    </ligand>
</feature>
<gene>
    <name evidence="9" type="primary">hemA</name>
    <name evidence="18" type="ORF">GMA92_15010</name>
</gene>
<comment type="miscellaneous">
    <text evidence="9">During catalysis, the active site Cys acts as a nucleophile attacking the alpha-carbonyl group of tRNA-bound glutamate with the formation of a thioester intermediate between enzyme and glutamate, and the concomitant release of tRNA(Glu). The thioester intermediate is finally reduced by direct hydride transfer from NADPH, to form the product GSA.</text>
</comment>
<keyword evidence="6 9" id="KW-0627">Porphyrin biosynthesis</keyword>
<evidence type="ECO:0000256" key="8">
    <source>
        <dbReference type="ARBA" id="ARBA00068659"/>
    </source>
</evidence>
<name>A0A9X4XG48_9FIRM</name>
<comment type="catalytic activity">
    <reaction evidence="7 9 14">
        <text>(S)-4-amino-5-oxopentanoate + tRNA(Glu) + NADP(+) = L-glutamyl-tRNA(Glu) + NADPH + H(+)</text>
        <dbReference type="Rhea" id="RHEA:12344"/>
        <dbReference type="Rhea" id="RHEA-COMP:9663"/>
        <dbReference type="Rhea" id="RHEA-COMP:9680"/>
        <dbReference type="ChEBI" id="CHEBI:15378"/>
        <dbReference type="ChEBI" id="CHEBI:57501"/>
        <dbReference type="ChEBI" id="CHEBI:57783"/>
        <dbReference type="ChEBI" id="CHEBI:58349"/>
        <dbReference type="ChEBI" id="CHEBI:78442"/>
        <dbReference type="ChEBI" id="CHEBI:78520"/>
        <dbReference type="EC" id="1.2.1.70"/>
    </reaction>
</comment>
<dbReference type="RefSeq" id="WP_006783543.1">
    <property type="nucleotide sequence ID" value="NZ_CP053187.1"/>
</dbReference>
<comment type="subunit">
    <text evidence="9">Homodimer.</text>
</comment>
<dbReference type="Pfam" id="PF00745">
    <property type="entry name" value="GlutR_dimer"/>
    <property type="match status" value="1"/>
</dbReference>
<feature type="domain" description="Glutamyl-tRNA reductase N-terminal" evidence="17">
    <location>
        <begin position="6"/>
        <end position="153"/>
    </location>
</feature>
<dbReference type="InterPro" id="IPR036343">
    <property type="entry name" value="GluRdtase_N_sf"/>
</dbReference>
<dbReference type="EC" id="1.2.1.70" evidence="3 9"/>
<evidence type="ECO:0000259" key="17">
    <source>
        <dbReference type="Pfam" id="PF05201"/>
    </source>
</evidence>
<dbReference type="Gene3D" id="3.30.460.30">
    <property type="entry name" value="Glutamyl-tRNA reductase, N-terminal domain"/>
    <property type="match status" value="1"/>
</dbReference>
<sequence>MDVAVIGVNHHLAPIQIREKVSFTDSQKIEAINVLLDQAINEIVILSTCNRSEIYIHANTIDEKINVIKNFYEEFFHDDEIKNFLFSKTGERAMGHLFEVASGLDSIVLGEDQILGQVKKAHEFSMQLGASKKYFNKLFREAIMTAKEIKNTTKISEQPLSISYIAIKLLKEKIGSLKGKNALVIGYGKMSKLAITYLNDEQVNKIYVANRSHGKVQDIGDRFTNVMPILYENRYDVLNDVDLVITATASPHVILKLEHMPTIDHKICMMDIALPRDIDPAIKKMNNIELYDIDDLKKIHEENDNKRNELALIGRQIINRKIEEFLQWLELANIDPTIQSLNEKCLEIKSDSLDYLFKKINLDAKERKLIDRMMESALKRLIREPIINLKQIDNKHKRDEYIKLIEELFDI</sequence>
<evidence type="ECO:0000256" key="4">
    <source>
        <dbReference type="ARBA" id="ARBA00022857"/>
    </source>
</evidence>
<dbReference type="GeneID" id="60059248"/>
<feature type="binding site" evidence="9 11">
    <location>
        <begin position="111"/>
        <end position="113"/>
    </location>
    <ligand>
        <name>substrate</name>
    </ligand>
</feature>
<evidence type="ECO:0000256" key="12">
    <source>
        <dbReference type="PIRSR" id="PIRSR000445-3"/>
    </source>
</evidence>
<evidence type="ECO:0000313" key="19">
    <source>
        <dbReference type="Proteomes" id="UP000487649"/>
    </source>
</evidence>
<dbReference type="PROSITE" id="PS00747">
    <property type="entry name" value="GLUTR"/>
    <property type="match status" value="1"/>
</dbReference>
<dbReference type="GO" id="GO:0019353">
    <property type="term" value="P:protoporphyrinogen IX biosynthetic process from glutamate"/>
    <property type="evidence" value="ECO:0007669"/>
    <property type="project" value="TreeGrafter"/>
</dbReference>
<proteinExistence type="inferred from homology"/>
<evidence type="ECO:0000256" key="3">
    <source>
        <dbReference type="ARBA" id="ARBA00012970"/>
    </source>
</evidence>
<evidence type="ECO:0000256" key="1">
    <source>
        <dbReference type="ARBA" id="ARBA00005059"/>
    </source>
</evidence>
<keyword evidence="4 9" id="KW-0521">NADP</keyword>
<feature type="binding site" evidence="9 11">
    <location>
        <begin position="48"/>
        <end position="51"/>
    </location>
    <ligand>
        <name>substrate</name>
    </ligand>
</feature>
<dbReference type="AlphaFoldDB" id="A0A9X4XG48"/>
<dbReference type="FunFam" id="3.30.460.30:FF:000001">
    <property type="entry name" value="Glutamyl-tRNA reductase"/>
    <property type="match status" value="1"/>
</dbReference>
<evidence type="ECO:0000313" key="18">
    <source>
        <dbReference type="EMBL" id="MTK22706.1"/>
    </source>
</evidence>
<dbReference type="SUPFAM" id="SSF69075">
    <property type="entry name" value="Glutamyl tRNA-reductase dimerization domain"/>
    <property type="match status" value="1"/>
</dbReference>
<organism evidence="18 19">
    <name type="scientific">Turicibacter sanguinis</name>
    <dbReference type="NCBI Taxonomy" id="154288"/>
    <lineage>
        <taxon>Bacteria</taxon>
        <taxon>Bacillati</taxon>
        <taxon>Bacillota</taxon>
        <taxon>Erysipelotrichia</taxon>
        <taxon>Erysipelotrichales</taxon>
        <taxon>Turicibacteraceae</taxon>
        <taxon>Turicibacter</taxon>
    </lineage>
</organism>
<reference evidence="18 19" key="1">
    <citation type="journal article" date="2019" name="Nat. Med.">
        <title>A library of human gut bacterial isolates paired with longitudinal multiomics data enables mechanistic microbiome research.</title>
        <authorList>
            <person name="Poyet M."/>
            <person name="Groussin M."/>
            <person name="Gibbons S.M."/>
            <person name="Avila-Pacheco J."/>
            <person name="Jiang X."/>
            <person name="Kearney S.M."/>
            <person name="Perrotta A.R."/>
            <person name="Berdy B."/>
            <person name="Zhao S."/>
            <person name="Lieberman T.D."/>
            <person name="Swanson P.K."/>
            <person name="Smith M."/>
            <person name="Roesemann S."/>
            <person name="Alexander J.E."/>
            <person name="Rich S.A."/>
            <person name="Livny J."/>
            <person name="Vlamakis H."/>
            <person name="Clish C."/>
            <person name="Bullock K."/>
            <person name="Deik A."/>
            <person name="Scott J."/>
            <person name="Pierce K.A."/>
            <person name="Xavier R.J."/>
            <person name="Alm E.J."/>
        </authorList>
    </citation>
    <scope>NUCLEOTIDE SEQUENCE [LARGE SCALE GENOMIC DNA]</scope>
    <source>
        <strain evidence="18 19">BIOML-A198</strain>
    </source>
</reference>
<comment type="similarity">
    <text evidence="2 9 14">Belongs to the glutamyl-tRNA reductase family.</text>
</comment>
<dbReference type="InterPro" id="IPR000343">
    <property type="entry name" value="4pyrrol_synth_GluRdtase"/>
</dbReference>
<accession>A0A9X4XG48</accession>